<proteinExistence type="inferred from homology"/>
<dbReference type="RefSeq" id="WP_207668842.1">
    <property type="nucleotide sequence ID" value="NZ_JAOQNU010000026.1"/>
</dbReference>
<dbReference type="NCBIfam" id="TIGR01214">
    <property type="entry name" value="rmlD"/>
    <property type="match status" value="1"/>
</dbReference>
<dbReference type="SUPFAM" id="SSF51735">
    <property type="entry name" value="NAD(P)-binding Rossmann-fold domains"/>
    <property type="match status" value="1"/>
</dbReference>
<evidence type="ECO:0000256" key="1">
    <source>
        <dbReference type="ARBA" id="ARBA00010944"/>
    </source>
</evidence>
<reference evidence="4 5" key="1">
    <citation type="submission" date="2019-03" db="EMBL/GenBank/DDBJ databases">
        <title>Genomic Encyclopedia of Type Strains, Phase IV (KMG-IV): sequencing the most valuable type-strain genomes for metagenomic binning, comparative biology and taxonomic classification.</title>
        <authorList>
            <person name="Goeker M."/>
        </authorList>
    </citation>
    <scope>NUCLEOTIDE SEQUENCE [LARGE SCALE GENOMIC DNA]</scope>
    <source>
        <strain evidence="4 5">DSM 11170</strain>
    </source>
</reference>
<sequence>MAQKGPVLITGIQGQVGYEISKRLVTSEHVFGFNRLELDLTRPEQIKKKVNEVHPHWLINLAAYTAVDKAEIEQECAFAVNAYGPEALAYALMEQRTGWLFQVSTDFIFDGLRGIPYQTTDAANPTGVYGASKAEGESRVRGILPNRHIILRTAWVYSAHCNNFVKTMLRLMAERDEVRVVADQIGTPTWAGSLAEAIIHMISVIDAHPQPELLAGTYHFTDAGTASWYDFAVAIAEEAMNLGFPIRAKITPIRTRDYPTQARRPHYSVLDKTKTWDCFGLLPVHWRENLRRMLESCIARME</sequence>
<accession>A0A4V2SWX4</accession>
<evidence type="ECO:0000313" key="5">
    <source>
        <dbReference type="Proteomes" id="UP000294813"/>
    </source>
</evidence>
<dbReference type="InterPro" id="IPR029903">
    <property type="entry name" value="RmlD-like-bd"/>
</dbReference>
<feature type="domain" description="RmlD-like substrate binding" evidence="3">
    <location>
        <begin position="7"/>
        <end position="296"/>
    </location>
</feature>
<dbReference type="EC" id="1.1.1.133" evidence="2"/>
<dbReference type="GO" id="GO:0019305">
    <property type="term" value="P:dTDP-rhamnose biosynthetic process"/>
    <property type="evidence" value="ECO:0007669"/>
    <property type="project" value="UniProtKB-UniPathway"/>
</dbReference>
<dbReference type="Pfam" id="PF04321">
    <property type="entry name" value="RmlD_sub_bind"/>
    <property type="match status" value="1"/>
</dbReference>
<dbReference type="PANTHER" id="PTHR10491:SF4">
    <property type="entry name" value="METHIONINE ADENOSYLTRANSFERASE 2 SUBUNIT BETA"/>
    <property type="match status" value="1"/>
</dbReference>
<keyword evidence="5" id="KW-1185">Reference proteome</keyword>
<keyword evidence="2" id="KW-0521">NADP</keyword>
<dbReference type="CDD" id="cd05254">
    <property type="entry name" value="dTDP_HR_like_SDR_e"/>
    <property type="match status" value="1"/>
</dbReference>
<gene>
    <name evidence="4" type="ORF">EDD73_11217</name>
</gene>
<dbReference type="Gene3D" id="3.90.25.10">
    <property type="entry name" value="UDP-galactose 4-epimerase, domain 1"/>
    <property type="match status" value="1"/>
</dbReference>
<comment type="function">
    <text evidence="2">Catalyzes the reduction of dTDP-6-deoxy-L-lyxo-4-hexulose to yield dTDP-L-rhamnose.</text>
</comment>
<dbReference type="InterPro" id="IPR005913">
    <property type="entry name" value="dTDP_dehydrorham_reduct"/>
</dbReference>
<evidence type="ECO:0000313" key="4">
    <source>
        <dbReference type="EMBL" id="TCP64056.1"/>
    </source>
</evidence>
<dbReference type="GO" id="GO:0005829">
    <property type="term" value="C:cytosol"/>
    <property type="evidence" value="ECO:0007669"/>
    <property type="project" value="TreeGrafter"/>
</dbReference>
<dbReference type="GO" id="GO:0008831">
    <property type="term" value="F:dTDP-4-dehydrorhamnose reductase activity"/>
    <property type="evidence" value="ECO:0007669"/>
    <property type="project" value="UniProtKB-EC"/>
</dbReference>
<organism evidence="4 5">
    <name type="scientific">Heliophilum fasciatum</name>
    <dbReference type="NCBI Taxonomy" id="35700"/>
    <lineage>
        <taxon>Bacteria</taxon>
        <taxon>Bacillati</taxon>
        <taxon>Bacillota</taxon>
        <taxon>Clostridia</taxon>
        <taxon>Eubacteriales</taxon>
        <taxon>Heliobacteriaceae</taxon>
        <taxon>Heliophilum</taxon>
    </lineage>
</organism>
<comment type="caution">
    <text evidence="4">The sequence shown here is derived from an EMBL/GenBank/DDBJ whole genome shotgun (WGS) entry which is preliminary data.</text>
</comment>
<comment type="similarity">
    <text evidence="1 2">Belongs to the dTDP-4-dehydrorhamnose reductase family.</text>
</comment>
<keyword evidence="2" id="KW-0560">Oxidoreductase</keyword>
<protein>
    <recommendedName>
        <fullName evidence="2">dTDP-4-dehydrorhamnose reductase</fullName>
        <ecNumber evidence="2">1.1.1.133</ecNumber>
    </recommendedName>
</protein>
<dbReference type="Proteomes" id="UP000294813">
    <property type="component" value="Unassembled WGS sequence"/>
</dbReference>
<dbReference type="PANTHER" id="PTHR10491">
    <property type="entry name" value="DTDP-4-DEHYDRORHAMNOSE REDUCTASE"/>
    <property type="match status" value="1"/>
</dbReference>
<evidence type="ECO:0000259" key="3">
    <source>
        <dbReference type="Pfam" id="PF04321"/>
    </source>
</evidence>
<dbReference type="AlphaFoldDB" id="A0A4V2SWX4"/>
<dbReference type="EMBL" id="SLXT01000012">
    <property type="protein sequence ID" value="TCP64056.1"/>
    <property type="molecule type" value="Genomic_DNA"/>
</dbReference>
<comment type="pathway">
    <text evidence="2">Carbohydrate biosynthesis; dTDP-L-rhamnose biosynthesis.</text>
</comment>
<name>A0A4V2SWX4_9FIRM</name>
<evidence type="ECO:0000256" key="2">
    <source>
        <dbReference type="RuleBase" id="RU364082"/>
    </source>
</evidence>
<dbReference type="Gene3D" id="3.40.50.720">
    <property type="entry name" value="NAD(P)-binding Rossmann-like Domain"/>
    <property type="match status" value="1"/>
</dbReference>
<dbReference type="InterPro" id="IPR036291">
    <property type="entry name" value="NAD(P)-bd_dom_sf"/>
</dbReference>
<dbReference type="UniPathway" id="UPA00124"/>